<organism evidence="7 8">
    <name type="scientific">Aeriscardovia aeriphila</name>
    <dbReference type="NCBI Taxonomy" id="218139"/>
    <lineage>
        <taxon>Bacteria</taxon>
        <taxon>Bacillati</taxon>
        <taxon>Actinomycetota</taxon>
        <taxon>Actinomycetes</taxon>
        <taxon>Bifidobacteriales</taxon>
        <taxon>Bifidobacteriaceae</taxon>
        <taxon>Aeriscardovia</taxon>
    </lineage>
</organism>
<keyword evidence="1 4" id="KW-0436">Ligase</keyword>
<dbReference type="GO" id="GO:0004326">
    <property type="term" value="F:tetrahydrofolylpolyglutamate synthase activity"/>
    <property type="evidence" value="ECO:0007669"/>
    <property type="project" value="InterPro"/>
</dbReference>
<keyword evidence="8" id="KW-1185">Reference proteome</keyword>
<dbReference type="EMBL" id="MWWU01000004">
    <property type="protein sequence ID" value="OZG55234.1"/>
    <property type="molecule type" value="Genomic_DNA"/>
</dbReference>
<sequence length="504" mass="54626">MAQQSMSAFTSSVADDDAQRARVQAHTHSWKKPFTPAIGKCVYGLAHVRGGGSAFPGEVVEKLDPGFLARTLSNLPLGTVVVSGTNGKTTSTRMVVSLLESLGLKVFTNPTGSNFVRGVISSLLPQISLSGKLDADIAVLELDEAYSVKFVQQVQPRYTLLLNVMRDQLDRFGEIDTTARLLAHAAHATSGTLILNREDPLIAGLAKQARPGTHISYYGLGSDNLRKLFPNDAQLHSSTLHAIEQLTGSAMPIDHKAEQSREEEWKRASSLPADVLLTGVETGFATLHMDGLEKRTSMRVSGVYNMFNAAGALAVARAVVADASKSADLENVSPTQRQRLEKASHITTEQLIDAVSTVTPAFGRGETVMVNNVPVELVLVKNPGGFRLALRSFPAQGTSTMIAINDEYADGRDMSWLWDVDFASLASTGVSEVTGVRAWDMTTRLAYDGVNVQQTQTNLHEALMAFLQREPEKPKRIYCTYTAMLALRQELSQIATIENVGVRA</sequence>
<dbReference type="PROSITE" id="PS01011">
    <property type="entry name" value="FOLYLPOLYGLU_SYNT_1"/>
    <property type="match status" value="1"/>
</dbReference>
<dbReference type="SUPFAM" id="SSF53623">
    <property type="entry name" value="MurD-like peptide ligases, catalytic domain"/>
    <property type="match status" value="1"/>
</dbReference>
<evidence type="ECO:0000256" key="3">
    <source>
        <dbReference type="ARBA" id="ARBA00022840"/>
    </source>
</evidence>
<dbReference type="InterPro" id="IPR013221">
    <property type="entry name" value="Mur_ligase_cen"/>
</dbReference>
<evidence type="ECO:0000256" key="1">
    <source>
        <dbReference type="ARBA" id="ARBA00022598"/>
    </source>
</evidence>
<proteinExistence type="inferred from homology"/>
<keyword evidence="4" id="KW-0133">Cell shape</keyword>
<comment type="subunit">
    <text evidence="4">Forms a heterodimer with GatD.</text>
</comment>
<evidence type="ECO:0000259" key="6">
    <source>
        <dbReference type="Pfam" id="PF08353"/>
    </source>
</evidence>
<evidence type="ECO:0000256" key="4">
    <source>
        <dbReference type="HAMAP-Rule" id="MF_02214"/>
    </source>
</evidence>
<comment type="catalytic activity">
    <reaction evidence="4">
        <text>beta-D-GlcNAc-(1-&gt;4)-Mur2Ac(oyl-L-Ala-gamma-D-O-P-Glu-L-Lys-D-Ala-D-Ala)-di-trans,octa-cis-undecaprenyl diphosphate + NH4(+) = beta-D-GlcNAc-(1-&gt;4)-Mur2Ac(oyl-L-Ala-D-isoglutaminyl-L-Lys-D-Ala-D-Ala)-di-trans,octa-cis-undecaprenyl diphosphate + phosphate + H(+)</text>
        <dbReference type="Rhea" id="RHEA:57932"/>
        <dbReference type="ChEBI" id="CHEBI:15378"/>
        <dbReference type="ChEBI" id="CHEBI:28938"/>
        <dbReference type="ChEBI" id="CHEBI:43474"/>
        <dbReference type="ChEBI" id="CHEBI:62233"/>
        <dbReference type="ChEBI" id="CHEBI:143132"/>
    </reaction>
</comment>
<dbReference type="GO" id="GO:0046872">
    <property type="term" value="F:metal ion binding"/>
    <property type="evidence" value="ECO:0007669"/>
    <property type="project" value="UniProtKB-KW"/>
</dbReference>
<protein>
    <recommendedName>
        <fullName evidence="4">Lipid II isoglutaminyl synthase (glutamine-hydrolyzing) subunit MurT</fullName>
        <ecNumber evidence="4">6.3.5.13</ecNumber>
    </recommendedName>
</protein>
<evidence type="ECO:0000256" key="2">
    <source>
        <dbReference type="ARBA" id="ARBA00022741"/>
    </source>
</evidence>
<comment type="caution">
    <text evidence="7">The sequence shown here is derived from an EMBL/GenBank/DDBJ whole genome shotgun (WGS) entry which is preliminary data.</text>
</comment>
<keyword evidence="4" id="KW-0573">Peptidoglycan synthesis</keyword>
<keyword evidence="4" id="KW-0479">Metal-binding</keyword>
<dbReference type="UniPathway" id="UPA00219"/>
<evidence type="ECO:0000313" key="8">
    <source>
        <dbReference type="Proteomes" id="UP000228976"/>
    </source>
</evidence>
<dbReference type="GO" id="GO:0008360">
    <property type="term" value="P:regulation of cell shape"/>
    <property type="evidence" value="ECO:0007669"/>
    <property type="project" value="UniProtKB-KW"/>
</dbReference>
<feature type="active site" evidence="4">
    <location>
        <position position="413"/>
    </location>
</feature>
<dbReference type="GO" id="GO:0005524">
    <property type="term" value="F:ATP binding"/>
    <property type="evidence" value="ECO:0007669"/>
    <property type="project" value="UniProtKB-UniRule"/>
</dbReference>
<dbReference type="InterPro" id="IPR036565">
    <property type="entry name" value="Mur-like_cat_sf"/>
</dbReference>
<dbReference type="GO" id="GO:0071555">
    <property type="term" value="P:cell wall organization"/>
    <property type="evidence" value="ECO:0007669"/>
    <property type="project" value="UniProtKB-KW"/>
</dbReference>
<reference evidence="7 8" key="1">
    <citation type="journal article" date="2017" name="BMC Genomics">
        <title>Comparative genomic and phylogenomic analyses of the Bifidobacteriaceae family.</title>
        <authorList>
            <person name="Lugli G.A."/>
            <person name="Milani C."/>
            <person name="Turroni F."/>
            <person name="Duranti S."/>
            <person name="Mancabelli L."/>
            <person name="Mangifesta M."/>
            <person name="Ferrario C."/>
            <person name="Modesto M."/>
            <person name="Mattarelli P."/>
            <person name="Jiri K."/>
            <person name="van Sinderen D."/>
            <person name="Ventura M."/>
        </authorList>
    </citation>
    <scope>NUCLEOTIDE SEQUENCE [LARGE SCALE GENOMIC DNA]</scope>
    <source>
        <strain evidence="7 8">LMG 21773</strain>
    </source>
</reference>
<dbReference type="InterPro" id="IPR043703">
    <property type="entry name" value="Lipid_II_synth_MurT"/>
</dbReference>
<keyword evidence="4" id="KW-0961">Cell wall biogenesis/degradation</keyword>
<accession>A0A261F820</accession>
<dbReference type="InterPro" id="IPR018109">
    <property type="entry name" value="Folylpolyglutamate_synth_CS"/>
</dbReference>
<dbReference type="Pfam" id="PF08245">
    <property type="entry name" value="Mur_ligase_M"/>
    <property type="match status" value="1"/>
</dbReference>
<dbReference type="EC" id="6.3.5.13" evidence="4"/>
<gene>
    <name evidence="4" type="primary">murT</name>
    <name evidence="7" type="ORF">AEAE_1212</name>
</gene>
<dbReference type="GO" id="GO:0140282">
    <property type="term" value="F:carbon-nitrogen ligase activity on lipid II"/>
    <property type="evidence" value="ECO:0007669"/>
    <property type="project" value="UniProtKB-UniRule"/>
</dbReference>
<feature type="domain" description="Mur ligase central" evidence="5">
    <location>
        <begin position="82"/>
        <end position="315"/>
    </location>
</feature>
<comment type="pathway">
    <text evidence="4">Cell wall biogenesis; peptidoglycan biosynthesis.</text>
</comment>
<feature type="domain" description="Lipid II isoglutaminyl synthase (glutamine-hydrolyzing) subunit MurT C-terminal" evidence="6">
    <location>
        <begin position="379"/>
        <end position="484"/>
    </location>
</feature>
<comment type="similarity">
    <text evidence="4">Belongs to the MurCDEF family. MurT subfamily.</text>
</comment>
<dbReference type="Pfam" id="PF08353">
    <property type="entry name" value="MurT_C"/>
    <property type="match status" value="1"/>
</dbReference>
<dbReference type="InterPro" id="IPR013564">
    <property type="entry name" value="MurT_C"/>
</dbReference>
<dbReference type="AlphaFoldDB" id="A0A261F820"/>
<name>A0A261F820_9BIFI</name>
<dbReference type="RefSeq" id="WP_244569667.1">
    <property type="nucleotide sequence ID" value="NZ_JACBYZ010000001.1"/>
</dbReference>
<dbReference type="PANTHER" id="PTHR23135">
    <property type="entry name" value="MUR LIGASE FAMILY MEMBER"/>
    <property type="match status" value="1"/>
</dbReference>
<comment type="catalytic activity">
    <reaction evidence="4">
        <text>beta-D-GlcNAc-(1-&gt;4)-Mur2Ac(oyl-L-Ala-gamma-D-Glu-L-Lys-D-Ala-D-Ala)-di-trans,octa-cis-undecaprenyl diphosphate + L-glutamine + ATP + H2O = beta-D-GlcNAc-(1-&gt;4)-Mur2Ac(oyl-L-Ala-D-isoglutaminyl-L-Lys-D-Ala-D-Ala)-di-trans,octa-cis-undecaprenyl diphosphate + L-glutamate + ADP + phosphate + H(+)</text>
        <dbReference type="Rhea" id="RHEA:57928"/>
        <dbReference type="ChEBI" id="CHEBI:15377"/>
        <dbReference type="ChEBI" id="CHEBI:15378"/>
        <dbReference type="ChEBI" id="CHEBI:29985"/>
        <dbReference type="ChEBI" id="CHEBI:30616"/>
        <dbReference type="ChEBI" id="CHEBI:43474"/>
        <dbReference type="ChEBI" id="CHEBI:58359"/>
        <dbReference type="ChEBI" id="CHEBI:60033"/>
        <dbReference type="ChEBI" id="CHEBI:62233"/>
        <dbReference type="ChEBI" id="CHEBI:456216"/>
        <dbReference type="EC" id="6.3.5.13"/>
    </reaction>
</comment>
<keyword evidence="3 4" id="KW-0067">ATP-binding</keyword>
<comment type="catalytic activity">
    <reaction evidence="4">
        <text>beta-D-GlcNAc-(1-&gt;4)-Mur2Ac(oyl-L-Ala-gamma-D-Glu-L-Lys-D-Ala-D-Ala)-di-trans,octa-cis-undecaprenyl diphosphate + ATP = beta-D-GlcNAc-(1-&gt;4)-Mur2Ac(oyl-L-Ala-gamma-D-O-P-Glu-L-Lys-D-Ala-D-Ala)-di-trans,octa-cis-undecaprenyl diphosphate + ADP</text>
        <dbReference type="Rhea" id="RHEA:59488"/>
        <dbReference type="ChEBI" id="CHEBI:30616"/>
        <dbReference type="ChEBI" id="CHEBI:60033"/>
        <dbReference type="ChEBI" id="CHEBI:143132"/>
        <dbReference type="ChEBI" id="CHEBI:456216"/>
    </reaction>
</comment>
<dbReference type="HAMAP" id="MF_02214">
    <property type="entry name" value="Lipid_II_synth_MurT"/>
    <property type="match status" value="1"/>
</dbReference>
<dbReference type="Proteomes" id="UP000228976">
    <property type="component" value="Unassembled WGS sequence"/>
</dbReference>
<comment type="function">
    <text evidence="4">The lipid II isoglutaminyl synthase complex catalyzes the formation of alpha-D-isoglutamine in the cell wall lipid II stem peptide. The MurT subunit catalyzes the ATP-dependent amidation of D-glutamate residue of lipid II, converting it to an isoglutamine residue.</text>
</comment>
<dbReference type="Gene3D" id="3.40.1190.10">
    <property type="entry name" value="Mur-like, catalytic domain"/>
    <property type="match status" value="1"/>
</dbReference>
<evidence type="ECO:0000313" key="7">
    <source>
        <dbReference type="EMBL" id="OZG55234.1"/>
    </source>
</evidence>
<keyword evidence="2 4" id="KW-0547">Nucleotide-binding</keyword>
<comment type="caution">
    <text evidence="4">Lacks conserved residue(s) required for the propagation of feature annotation.</text>
</comment>
<dbReference type="PANTHER" id="PTHR23135:SF7">
    <property type="entry name" value="LIPID II ISOGLUTAMINYL SYNTHASE (GLUTAMINE-HYDROLYZING) SUBUNIT MURT"/>
    <property type="match status" value="1"/>
</dbReference>
<evidence type="ECO:0000259" key="5">
    <source>
        <dbReference type="Pfam" id="PF08245"/>
    </source>
</evidence>
<dbReference type="GO" id="GO:0009252">
    <property type="term" value="P:peptidoglycan biosynthetic process"/>
    <property type="evidence" value="ECO:0007669"/>
    <property type="project" value="UniProtKB-UniRule"/>
</dbReference>